<dbReference type="GO" id="GO:0016746">
    <property type="term" value="F:acyltransferase activity"/>
    <property type="evidence" value="ECO:0007669"/>
    <property type="project" value="UniProtKB-KW"/>
</dbReference>
<dbReference type="InterPro" id="IPR045038">
    <property type="entry name" value="AIG2-like"/>
</dbReference>
<dbReference type="InterPro" id="IPR036568">
    <property type="entry name" value="GGCT-like_sf"/>
</dbReference>
<comment type="caution">
    <text evidence="4">The sequence shown here is derived from an EMBL/GenBank/DDBJ whole genome shotgun (WGS) entry which is preliminary data.</text>
</comment>
<evidence type="ECO:0000256" key="1">
    <source>
        <dbReference type="ARBA" id="ARBA00022679"/>
    </source>
</evidence>
<evidence type="ECO:0000259" key="3">
    <source>
        <dbReference type="Pfam" id="PF06094"/>
    </source>
</evidence>
<dbReference type="InterPro" id="IPR013024">
    <property type="entry name" value="GGCT-like"/>
</dbReference>
<dbReference type="EMBL" id="JBHTGP010000006">
    <property type="protein sequence ID" value="MFD0685879.1"/>
    <property type="molecule type" value="Genomic_DNA"/>
</dbReference>
<dbReference type="Gene3D" id="3.10.490.10">
    <property type="entry name" value="Gamma-glutamyl cyclotransferase-like"/>
    <property type="match status" value="1"/>
</dbReference>
<sequence>MSHPELQSPRTSSSQWPHSSATREVLFVYGTLQFPEVLLALIGRVPELEEAAAEGWRAATVPGHVYPALVRDRVTVPGYLLTGLSSDEWRLLDAFEGPMYELLRLELVDGRYGYTYACRSGVEVGEGVWSAEDFREHHLRAYVEQCAAWRWHYDVGERVGSDPRVCPQAFPER</sequence>
<evidence type="ECO:0000313" key="4">
    <source>
        <dbReference type="EMBL" id="MFD0685879.1"/>
    </source>
</evidence>
<evidence type="ECO:0000256" key="2">
    <source>
        <dbReference type="ARBA" id="ARBA00030602"/>
    </source>
</evidence>
<gene>
    <name evidence="4" type="ORF">ACFQZM_15345</name>
</gene>
<protein>
    <recommendedName>
        <fullName evidence="2">Putative gamma-glutamylcyclotransferase</fullName>
    </recommendedName>
</protein>
<dbReference type="Proteomes" id="UP001597063">
    <property type="component" value="Unassembled WGS sequence"/>
</dbReference>
<organism evidence="4 5">
    <name type="scientific">Actinomadura fibrosa</name>
    <dbReference type="NCBI Taxonomy" id="111802"/>
    <lineage>
        <taxon>Bacteria</taxon>
        <taxon>Bacillati</taxon>
        <taxon>Actinomycetota</taxon>
        <taxon>Actinomycetes</taxon>
        <taxon>Streptosporangiales</taxon>
        <taxon>Thermomonosporaceae</taxon>
        <taxon>Actinomadura</taxon>
    </lineage>
</organism>
<reference evidence="5" key="1">
    <citation type="journal article" date="2019" name="Int. J. Syst. Evol. Microbiol.">
        <title>The Global Catalogue of Microorganisms (GCM) 10K type strain sequencing project: providing services to taxonomists for standard genome sequencing and annotation.</title>
        <authorList>
            <consortium name="The Broad Institute Genomics Platform"/>
            <consortium name="The Broad Institute Genome Sequencing Center for Infectious Disease"/>
            <person name="Wu L."/>
            <person name="Ma J."/>
        </authorList>
    </citation>
    <scope>NUCLEOTIDE SEQUENCE [LARGE SCALE GENOMIC DNA]</scope>
    <source>
        <strain evidence="5">JCM 9371</strain>
    </source>
</reference>
<dbReference type="Pfam" id="PF06094">
    <property type="entry name" value="GGACT"/>
    <property type="match status" value="1"/>
</dbReference>
<keyword evidence="4" id="KW-0012">Acyltransferase</keyword>
<dbReference type="PANTHER" id="PTHR31544">
    <property type="entry name" value="AIG2-LIKE PROTEIN D"/>
    <property type="match status" value="1"/>
</dbReference>
<evidence type="ECO:0000313" key="5">
    <source>
        <dbReference type="Proteomes" id="UP001597063"/>
    </source>
</evidence>
<feature type="domain" description="Gamma-glutamylcyclotransferase AIG2-like" evidence="3">
    <location>
        <begin position="26"/>
        <end position="120"/>
    </location>
</feature>
<keyword evidence="5" id="KW-1185">Reference proteome</keyword>
<name>A0ABW2XJY9_9ACTN</name>
<dbReference type="RefSeq" id="WP_131755294.1">
    <property type="nucleotide sequence ID" value="NZ_CAACUY010000004.1"/>
</dbReference>
<accession>A0ABW2XJY9</accession>
<dbReference type="PANTHER" id="PTHR31544:SF2">
    <property type="entry name" value="AIG2-LIKE PROTEIN D"/>
    <property type="match status" value="1"/>
</dbReference>
<proteinExistence type="predicted"/>
<dbReference type="SUPFAM" id="SSF110857">
    <property type="entry name" value="Gamma-glutamyl cyclotransferase-like"/>
    <property type="match status" value="1"/>
</dbReference>
<keyword evidence="1 4" id="KW-0808">Transferase</keyword>
<dbReference type="CDD" id="cd06661">
    <property type="entry name" value="GGCT_like"/>
    <property type="match status" value="1"/>
</dbReference>
<dbReference type="InterPro" id="IPR009288">
    <property type="entry name" value="AIG2-like_dom"/>
</dbReference>